<dbReference type="RefSeq" id="WP_251972171.1">
    <property type="nucleotide sequence ID" value="NZ_AP025730.1"/>
</dbReference>
<organism evidence="2 3">
    <name type="scientific">Sphaerotilus microaerophilus</name>
    <dbReference type="NCBI Taxonomy" id="2914710"/>
    <lineage>
        <taxon>Bacteria</taxon>
        <taxon>Pseudomonadati</taxon>
        <taxon>Pseudomonadota</taxon>
        <taxon>Betaproteobacteria</taxon>
        <taxon>Burkholderiales</taxon>
        <taxon>Sphaerotilaceae</taxon>
        <taxon>Sphaerotilus</taxon>
    </lineage>
</organism>
<sequence length="186" mass="19738">MAKQILRLSLIALAALAASAAQAQSSGWTLMPALKDPNFKPEVSIAFTGNRVMPDQGANTNAWGLDLNMNCGLIQSPDKRIRTHVNFSRSNKGGVQGTNWELSPRYTAPVQGAPGLSMGVGPSLGVFQFDSAAGDRTYTGLGAAAGANFRAGPLYTGLDVRYHFTNRRGGERLDPLTWGAKVGVNF</sequence>
<feature type="chain" id="PRO_5047198896" description="Outer membrane protein beta-barrel domain-containing protein" evidence="1">
    <location>
        <begin position="24"/>
        <end position="186"/>
    </location>
</feature>
<evidence type="ECO:0000313" key="2">
    <source>
        <dbReference type="EMBL" id="BDI03927.1"/>
    </source>
</evidence>
<reference evidence="2" key="1">
    <citation type="submission" date="2022-04" db="EMBL/GenBank/DDBJ databases">
        <title>Whole genome sequence of Sphaerotilus sp. FB-5.</title>
        <authorList>
            <person name="Takeda M."/>
            <person name="Narihara S."/>
            <person name="Akimoto M."/>
            <person name="Akimoto R."/>
            <person name="Nishiyashiki S."/>
            <person name="Murakami T."/>
        </authorList>
    </citation>
    <scope>NUCLEOTIDE SEQUENCE</scope>
    <source>
        <strain evidence="2">FB-5</strain>
    </source>
</reference>
<dbReference type="EMBL" id="AP025730">
    <property type="protein sequence ID" value="BDI03927.1"/>
    <property type="molecule type" value="Genomic_DNA"/>
</dbReference>
<feature type="signal peptide" evidence="1">
    <location>
        <begin position="1"/>
        <end position="23"/>
    </location>
</feature>
<gene>
    <name evidence="2" type="ORF">CATMQ487_08970</name>
</gene>
<accession>A0ABM7YI93</accession>
<evidence type="ECO:0000313" key="3">
    <source>
        <dbReference type="Proteomes" id="UP001057498"/>
    </source>
</evidence>
<evidence type="ECO:0000256" key="1">
    <source>
        <dbReference type="SAM" id="SignalP"/>
    </source>
</evidence>
<proteinExistence type="predicted"/>
<name>A0ABM7YI93_9BURK</name>
<protein>
    <recommendedName>
        <fullName evidence="4">Outer membrane protein beta-barrel domain-containing protein</fullName>
    </recommendedName>
</protein>
<evidence type="ECO:0008006" key="4">
    <source>
        <dbReference type="Google" id="ProtNLM"/>
    </source>
</evidence>
<keyword evidence="3" id="KW-1185">Reference proteome</keyword>
<keyword evidence="1" id="KW-0732">Signal</keyword>
<dbReference type="Proteomes" id="UP001057498">
    <property type="component" value="Chromosome"/>
</dbReference>